<feature type="domain" description="Solute-binding protein family 5" evidence="2">
    <location>
        <begin position="100"/>
        <end position="448"/>
    </location>
</feature>
<gene>
    <name evidence="3" type="ORF">FGS76_13350</name>
</gene>
<feature type="compositionally biased region" description="Basic and acidic residues" evidence="1">
    <location>
        <begin position="1"/>
        <end position="17"/>
    </location>
</feature>
<dbReference type="Gene3D" id="3.90.76.10">
    <property type="entry name" value="Dipeptide-binding Protein, Domain 1"/>
    <property type="match status" value="1"/>
</dbReference>
<dbReference type="PIRSF" id="PIRSF002741">
    <property type="entry name" value="MppA"/>
    <property type="match status" value="1"/>
</dbReference>
<dbReference type="RefSeq" id="WP_138773148.1">
    <property type="nucleotide sequence ID" value="NZ_JBHSSX010000135.1"/>
</dbReference>
<dbReference type="Gene3D" id="3.40.190.10">
    <property type="entry name" value="Periplasmic binding protein-like II"/>
    <property type="match status" value="1"/>
</dbReference>
<proteinExistence type="predicted"/>
<dbReference type="PANTHER" id="PTHR30290">
    <property type="entry name" value="PERIPLASMIC BINDING COMPONENT OF ABC TRANSPORTER"/>
    <property type="match status" value="1"/>
</dbReference>
<dbReference type="EMBL" id="VCQT01000038">
    <property type="protein sequence ID" value="TMW12003.1"/>
    <property type="molecule type" value="Genomic_DNA"/>
</dbReference>
<evidence type="ECO:0000313" key="4">
    <source>
        <dbReference type="Proteomes" id="UP000739180"/>
    </source>
</evidence>
<reference evidence="3 4" key="1">
    <citation type="submission" date="2019-05" db="EMBL/GenBank/DDBJ databases">
        <title>Genome of Alcanivorax gelatiniphagus, an oil degrading marine bacteria.</title>
        <authorList>
            <person name="Kwon K.K."/>
        </authorList>
    </citation>
    <scope>NUCLEOTIDE SEQUENCE [LARGE SCALE GENOMIC DNA]</scope>
    <source>
        <strain evidence="3 4">MEBiC 08158</strain>
    </source>
</reference>
<dbReference type="InterPro" id="IPR039424">
    <property type="entry name" value="SBP_5"/>
</dbReference>
<comment type="caution">
    <text evidence="3">The sequence shown here is derived from an EMBL/GenBank/DDBJ whole genome shotgun (WGS) entry which is preliminary data.</text>
</comment>
<organism evidence="3 4">
    <name type="scientific">Alloalcanivorax gelatiniphagus</name>
    <dbReference type="NCBI Taxonomy" id="1194167"/>
    <lineage>
        <taxon>Bacteria</taxon>
        <taxon>Pseudomonadati</taxon>
        <taxon>Pseudomonadota</taxon>
        <taxon>Gammaproteobacteria</taxon>
        <taxon>Oceanospirillales</taxon>
        <taxon>Alcanivoracaceae</taxon>
        <taxon>Alloalcanivorax</taxon>
    </lineage>
</organism>
<name>A0ABY2XJC6_9GAMM</name>
<keyword evidence="4" id="KW-1185">Reference proteome</keyword>
<evidence type="ECO:0000313" key="3">
    <source>
        <dbReference type="EMBL" id="TMW12003.1"/>
    </source>
</evidence>
<dbReference type="PROSITE" id="PS51318">
    <property type="entry name" value="TAT"/>
    <property type="match status" value="1"/>
</dbReference>
<dbReference type="Pfam" id="PF00496">
    <property type="entry name" value="SBP_bac_5"/>
    <property type="match status" value="1"/>
</dbReference>
<evidence type="ECO:0000256" key="1">
    <source>
        <dbReference type="SAM" id="MobiDB-lite"/>
    </source>
</evidence>
<dbReference type="SUPFAM" id="SSF53850">
    <property type="entry name" value="Periplasmic binding protein-like II"/>
    <property type="match status" value="1"/>
</dbReference>
<evidence type="ECO:0000259" key="2">
    <source>
        <dbReference type="Pfam" id="PF00496"/>
    </source>
</evidence>
<dbReference type="InterPro" id="IPR030678">
    <property type="entry name" value="Peptide/Ni-bd"/>
</dbReference>
<accession>A0ABY2XJC6</accession>
<feature type="region of interest" description="Disordered" evidence="1">
    <location>
        <begin position="1"/>
        <end position="20"/>
    </location>
</feature>
<protein>
    <submittedName>
        <fullName evidence="3">Peptide ABC transporter</fullName>
    </submittedName>
</protein>
<dbReference type="Proteomes" id="UP000739180">
    <property type="component" value="Unassembled WGS sequence"/>
</dbReference>
<sequence length="533" mass="57707">MNVKEPKQPQHPDHDTLDVGGHAVSRRTFLGVLSGALAAGTLMTPGALWARGAGTGVLRVGANANPSSLDPATGGSGSDHVFLFPIYDTLVTWDFASLKAEPGLAESWEFSDPKTLVLHLRKGVTFHDGAPFNAEAVKTNLDRSRGAEFSNIRSDLGSVDQVTVNGEHTVTLHLKNPDTALPLILSDRAGMMVSPKALQANGNRVDRNPVGTGFMKFGKWNDGSEISVTAFDGYHGGDKPTLAGITFSIITDSATRLRAVMSGQADLAYHLDGRQKPLVEKMPTLHGVVGSTVYCYQLYLNMSRDTLADRRVRQALNYAVDRDAFIRGAMAGSGEAAYMNLPKSHWAYDAQTAELYPHDPDKARALLKEAGYADGVTLDMRGYNDQSSVQMQELLLAQFGRANIKGRFRTGTIADMSAEYFAKKQGDLLLSAWTGRPDPSLSYSLMYNQESYFNAGDKAPPEGFAEALLASRSSDDLATRKEALAKVQRLVMGDALVVPLAFRESIVATNDKVENLHNNLLGKPKFNNVSLKG</sequence>
<dbReference type="Gene3D" id="3.10.105.10">
    <property type="entry name" value="Dipeptide-binding Protein, Domain 3"/>
    <property type="match status" value="1"/>
</dbReference>
<dbReference type="InterPro" id="IPR000914">
    <property type="entry name" value="SBP_5_dom"/>
</dbReference>
<dbReference type="InterPro" id="IPR006311">
    <property type="entry name" value="TAT_signal"/>
</dbReference>